<feature type="binding site" evidence="10 11">
    <location>
        <begin position="444"/>
        <end position="446"/>
    </location>
    <ligand>
        <name>L-homocysteine</name>
        <dbReference type="ChEBI" id="CHEBI:58199"/>
    </ligand>
</feature>
<dbReference type="Gene3D" id="3.20.20.210">
    <property type="match status" value="2"/>
</dbReference>
<feature type="binding site" evidence="10">
    <location>
        <begin position="15"/>
        <end position="18"/>
    </location>
    <ligand>
        <name>5-methyltetrahydropteroyltri-L-glutamate</name>
        <dbReference type="ChEBI" id="CHEBI:58207"/>
    </ligand>
</feature>
<feature type="binding site" evidence="10 11">
    <location>
        <position position="497"/>
    </location>
    <ligand>
        <name>L-methionine</name>
        <dbReference type="ChEBI" id="CHEBI:57844"/>
    </ligand>
</feature>
<dbReference type="Pfam" id="PF01717">
    <property type="entry name" value="Meth_synt_2"/>
    <property type="match status" value="1"/>
</dbReference>
<dbReference type="PANTHER" id="PTHR30519">
    <property type="entry name" value="5-METHYLTETRAHYDROPTEROYLTRIGLUTAMATE--HOMOCYSTEINE METHYLTRANSFERASE"/>
    <property type="match status" value="1"/>
</dbReference>
<dbReference type="NCBIfam" id="TIGR01371">
    <property type="entry name" value="met_syn_B12ind"/>
    <property type="match status" value="1"/>
</dbReference>
<name>A0A0T5VV14_9SPHI</name>
<feature type="binding site" evidence="10">
    <location>
        <position position="497"/>
    </location>
    <ligand>
        <name>L-homocysteine</name>
        <dbReference type="ChEBI" id="CHEBI:58199"/>
    </ligand>
</feature>
<evidence type="ECO:0000256" key="2">
    <source>
        <dbReference type="ARBA" id="ARBA00004681"/>
    </source>
</evidence>
<evidence type="ECO:0000256" key="12">
    <source>
        <dbReference type="PIRSR" id="PIRSR000382-2"/>
    </source>
</evidence>
<dbReference type="InterPro" id="IPR002629">
    <property type="entry name" value="Met_Synth_C/arc"/>
</dbReference>
<dbReference type="EMBL" id="LMZQ01000002">
    <property type="protein sequence ID" value="KRT17599.1"/>
    <property type="molecule type" value="Genomic_DNA"/>
</dbReference>
<gene>
    <name evidence="10" type="primary">metE</name>
    <name evidence="16" type="ORF">ASU31_03385</name>
</gene>
<dbReference type="CDD" id="cd03312">
    <property type="entry name" value="CIMS_N_terminal_like"/>
    <property type="match status" value="1"/>
</dbReference>
<evidence type="ECO:0000256" key="7">
    <source>
        <dbReference type="ARBA" id="ARBA00022723"/>
    </source>
</evidence>
<sequence>MLTQNLGYPRIGSQRELKKICENYWADKTGYKNVLQVGKNIRHENWNLQKEAGIDIIPSNDFSFYDHVLDHSLTFGAIPKRYNEVILKKGNSELDLYFAMARGYQKEGLDVVAMEMTKWFDTNYHYIVPEFYKDQPFKLFSTKIIDEFYEAKQLGITTKPVLIGPVSYLLLGKEKEAGFEKIDLIKNLLPVYIEILSRLDALDVEYVQFDEPFLTLDLTEKDKKAYEYAYKEIRKAFPRLKIVLATYFEGLGNNLALTTSLPVNVLHVDLVRAEGQLTEVLASLKEDTILSLGLVDGRNIWKNDFEKSVSIINQVVEKRGLDKVWIAPSCSLIHSPVDLDNETNEQNLSAEIKQWLAYAKQKIAEVATLKKLITNESPASTLQKLEENKIAIANRKVSKIIHNPQVKQRVLGLKEQDAARLSPFSSRKIKQQELNLPSYATTTIGSFPQTAEVRSWRAKLKNGTFTVEEYDELIAKETAKAVNWQEEIDLDVLVHGEFERNDMVEYFGEQLDGFAFSKNGWVQSYGSRCVKPPIIFGDVSRPKPMTVKWTAYAQSLTSKYMKGMLTGPVTILQWSFVRNDQPRSETCTQIALAIRDEVCDLENAGIKIIQIDEPAIREGLPLRKADWQNYLNWAVKAFKISASGVKDDTQIHTHMCYSEFNDIIQNIADMDADVITIETSRSQMELLDAFADFKYPNEIGPGVYDIHSPRVPKREEMVQLLKKAKAVIPSEQLWVNPDCGLKTRGWDETKKALIEMVEAAKEMRKAEEVLAADLQVN</sequence>
<dbReference type="FunFam" id="3.20.20.210:FF:000002">
    <property type="entry name" value="5-methyltetrahydropteroyltriglutamate--homocysteine methyltransferase"/>
    <property type="match status" value="1"/>
</dbReference>
<evidence type="ECO:0000256" key="6">
    <source>
        <dbReference type="ARBA" id="ARBA00022679"/>
    </source>
</evidence>
<feature type="domain" description="Cobalamin-independent methionine synthase MetE N-terminal" evidence="15">
    <location>
        <begin position="3"/>
        <end position="318"/>
    </location>
</feature>
<feature type="binding site" evidence="12">
    <location>
        <position position="669"/>
    </location>
    <ligand>
        <name>Zn(2+)</name>
        <dbReference type="ChEBI" id="CHEBI:29105"/>
        <label>1</label>
        <note>catalytic</note>
    </ligand>
</feature>
<organism evidence="16 17">
    <name type="scientific">Pedobacter ginsenosidimutans</name>
    <dbReference type="NCBI Taxonomy" id="687842"/>
    <lineage>
        <taxon>Bacteria</taxon>
        <taxon>Pseudomonadati</taxon>
        <taxon>Bacteroidota</taxon>
        <taxon>Sphingobacteriia</taxon>
        <taxon>Sphingobacteriales</taxon>
        <taxon>Sphingobacteriaceae</taxon>
        <taxon>Pedobacter</taxon>
    </lineage>
</organism>
<dbReference type="FunFam" id="3.20.20.210:FF:000003">
    <property type="entry name" value="5-methyltetrahydropteroyltriglutamate--homocysteine methyltransferase"/>
    <property type="match status" value="1"/>
</dbReference>
<feature type="active site" description="Proton donor" evidence="10 13">
    <location>
        <position position="707"/>
    </location>
</feature>
<dbReference type="NCBIfam" id="NF003556">
    <property type="entry name" value="PRK05222.1"/>
    <property type="match status" value="1"/>
</dbReference>
<protein>
    <recommendedName>
        <fullName evidence="10">5-methyltetrahydropteroyltriglutamate--homocysteine methyltransferase</fullName>
        <ecNumber evidence="10">2.1.1.14</ecNumber>
    </recommendedName>
    <alternativeName>
        <fullName evidence="10">Cobalamin-independent methionine synthase</fullName>
    </alternativeName>
    <alternativeName>
        <fullName evidence="10">Methionine synthase, vitamin-B12 independent isozyme</fullName>
    </alternativeName>
</protein>
<accession>A0A0T5VV14</accession>
<keyword evidence="6 10" id="KW-0808">Transferase</keyword>
<feature type="binding site" evidence="10">
    <location>
        <position position="739"/>
    </location>
    <ligand>
        <name>Zn(2+)</name>
        <dbReference type="ChEBI" id="CHEBI:29105"/>
        <note>catalytic</note>
    </ligand>
</feature>
<keyword evidence="10" id="KW-0677">Repeat</keyword>
<keyword evidence="9 10" id="KW-0486">Methionine biosynthesis</keyword>
<feature type="binding site" evidence="11">
    <location>
        <position position="123"/>
    </location>
    <ligand>
        <name>5-methyltetrahydropteroyltri-L-glutamate</name>
        <dbReference type="ChEBI" id="CHEBI:58207"/>
    </ligand>
</feature>
<feature type="binding site" evidence="10 11">
    <location>
        <begin position="528"/>
        <end position="529"/>
    </location>
    <ligand>
        <name>5-methyltetrahydropteroyltri-L-glutamate</name>
        <dbReference type="ChEBI" id="CHEBI:58207"/>
    </ligand>
</feature>
<evidence type="ECO:0000256" key="8">
    <source>
        <dbReference type="ARBA" id="ARBA00022833"/>
    </source>
</evidence>
<feature type="binding site" evidence="10">
    <location>
        <position position="118"/>
    </location>
    <ligand>
        <name>5-methyltetrahydropteroyltri-L-glutamate</name>
        <dbReference type="ChEBI" id="CHEBI:58207"/>
    </ligand>
</feature>
<evidence type="ECO:0000256" key="10">
    <source>
        <dbReference type="HAMAP-Rule" id="MF_00172"/>
    </source>
</evidence>
<feature type="binding site" evidence="12">
    <location>
        <position position="656"/>
    </location>
    <ligand>
        <name>Zn(2+)</name>
        <dbReference type="ChEBI" id="CHEBI:29105"/>
        <label>1</label>
        <note>catalytic</note>
    </ligand>
</feature>
<feature type="binding site" evidence="12">
    <location>
        <position position="654"/>
    </location>
    <ligand>
        <name>Zn(2+)</name>
        <dbReference type="ChEBI" id="CHEBI:29105"/>
        <label>1</label>
        <note>catalytic</note>
    </ligand>
</feature>
<dbReference type="OrthoDB" id="244285at2"/>
<dbReference type="GO" id="GO:0032259">
    <property type="term" value="P:methylation"/>
    <property type="evidence" value="ECO:0007669"/>
    <property type="project" value="UniProtKB-KW"/>
</dbReference>
<evidence type="ECO:0000313" key="16">
    <source>
        <dbReference type="EMBL" id="KRT17599.1"/>
    </source>
</evidence>
<dbReference type="AlphaFoldDB" id="A0A0T5VV14"/>
<proteinExistence type="inferred from homology"/>
<dbReference type="Pfam" id="PF08267">
    <property type="entry name" value="Meth_synt_1"/>
    <property type="match status" value="1"/>
</dbReference>
<feature type="binding site" evidence="10 11">
    <location>
        <position position="574"/>
    </location>
    <ligand>
        <name>5-methyltetrahydropteroyltri-L-glutamate</name>
        <dbReference type="ChEBI" id="CHEBI:58207"/>
    </ligand>
</feature>
<feature type="binding site" evidence="10">
    <location>
        <position position="654"/>
    </location>
    <ligand>
        <name>Zn(2+)</name>
        <dbReference type="ChEBI" id="CHEBI:29105"/>
        <note>catalytic</note>
    </ligand>
</feature>
<dbReference type="EC" id="2.1.1.14" evidence="10"/>
<feature type="binding site" evidence="12">
    <location>
        <position position="739"/>
    </location>
    <ligand>
        <name>Zn(2+)</name>
        <dbReference type="ChEBI" id="CHEBI:29105"/>
        <label>1</label>
        <note>catalytic</note>
    </ligand>
</feature>
<feature type="binding site" evidence="10 11">
    <location>
        <position position="612"/>
    </location>
    <ligand>
        <name>L-methionine</name>
        <dbReference type="ChEBI" id="CHEBI:57844"/>
    </ligand>
</feature>
<dbReference type="SUPFAM" id="SSF51726">
    <property type="entry name" value="UROD/MetE-like"/>
    <property type="match status" value="2"/>
</dbReference>
<feature type="binding site" evidence="10">
    <location>
        <position position="618"/>
    </location>
    <ligand>
        <name>5-methyltetrahydropteroyltri-L-glutamate</name>
        <dbReference type="ChEBI" id="CHEBI:58207"/>
    </ligand>
</feature>
<comment type="catalytic activity">
    <reaction evidence="10">
        <text>5-methyltetrahydropteroyltri-L-glutamate + L-homocysteine = tetrahydropteroyltri-L-glutamate + L-methionine</text>
        <dbReference type="Rhea" id="RHEA:21196"/>
        <dbReference type="ChEBI" id="CHEBI:57844"/>
        <dbReference type="ChEBI" id="CHEBI:58140"/>
        <dbReference type="ChEBI" id="CHEBI:58199"/>
        <dbReference type="ChEBI" id="CHEBI:58207"/>
        <dbReference type="EC" id="2.1.1.14"/>
    </reaction>
</comment>
<evidence type="ECO:0000259" key="14">
    <source>
        <dbReference type="Pfam" id="PF01717"/>
    </source>
</evidence>
<dbReference type="UniPathway" id="UPA00051">
    <property type="reaction ID" value="UER00082"/>
</dbReference>
<evidence type="ECO:0000256" key="9">
    <source>
        <dbReference type="ARBA" id="ARBA00023167"/>
    </source>
</evidence>
<evidence type="ECO:0000259" key="15">
    <source>
        <dbReference type="Pfam" id="PF08267"/>
    </source>
</evidence>
<evidence type="ECO:0000256" key="11">
    <source>
        <dbReference type="PIRSR" id="PIRSR000382-1"/>
    </source>
</evidence>
<keyword evidence="4 10" id="KW-0489">Methyltransferase</keyword>
<evidence type="ECO:0000256" key="1">
    <source>
        <dbReference type="ARBA" id="ARBA00002777"/>
    </source>
</evidence>
<dbReference type="GO" id="GO:0003871">
    <property type="term" value="F:5-methyltetrahydropteroyltriglutamate-homocysteine S-methyltransferase activity"/>
    <property type="evidence" value="ECO:0007669"/>
    <property type="project" value="UniProtKB-UniRule"/>
</dbReference>
<feature type="binding site" evidence="11">
    <location>
        <position position="18"/>
    </location>
    <ligand>
        <name>5-methyltetrahydropteroyltri-L-glutamate</name>
        <dbReference type="ChEBI" id="CHEBI:58207"/>
    </ligand>
</feature>
<dbReference type="STRING" id="687842.ASU31_03385"/>
<dbReference type="PIRSF" id="PIRSF000382">
    <property type="entry name" value="MeTrfase_B12_ind"/>
    <property type="match status" value="1"/>
</dbReference>
<dbReference type="GO" id="GO:0071265">
    <property type="term" value="P:L-methionine biosynthetic process"/>
    <property type="evidence" value="ECO:0007669"/>
    <property type="project" value="UniProtKB-ARBA"/>
</dbReference>
<dbReference type="RefSeq" id="WP_057930990.1">
    <property type="nucleotide sequence ID" value="NZ_LMZQ01000002.1"/>
</dbReference>
<feature type="domain" description="Cobalamin-independent methionine synthase MetE C-terminal/archaeal" evidence="14">
    <location>
        <begin position="440"/>
        <end position="761"/>
    </location>
</feature>
<keyword evidence="5 10" id="KW-0028">Amino-acid biosynthesis</keyword>
<dbReference type="InterPro" id="IPR038071">
    <property type="entry name" value="UROD/MetE-like_sf"/>
</dbReference>
<feature type="binding site" evidence="10">
    <location>
        <position position="678"/>
    </location>
    <ligand>
        <name>Zn(2+)</name>
        <dbReference type="ChEBI" id="CHEBI:29105"/>
        <note>catalytic</note>
    </ligand>
</feature>
<evidence type="ECO:0000256" key="4">
    <source>
        <dbReference type="ARBA" id="ARBA00022603"/>
    </source>
</evidence>
<dbReference type="Proteomes" id="UP000051950">
    <property type="component" value="Unassembled WGS sequence"/>
</dbReference>
<dbReference type="InterPro" id="IPR006276">
    <property type="entry name" value="Cobalamin-indep_Met_synthase"/>
</dbReference>
<evidence type="ECO:0000313" key="17">
    <source>
        <dbReference type="Proteomes" id="UP000051950"/>
    </source>
</evidence>
<dbReference type="CDD" id="cd03311">
    <property type="entry name" value="CIMS_C_terminal_like"/>
    <property type="match status" value="1"/>
</dbReference>
<dbReference type="HAMAP" id="MF_00172">
    <property type="entry name" value="Meth_synth"/>
    <property type="match status" value="1"/>
</dbReference>
<comment type="pathway">
    <text evidence="2 10">Amino-acid biosynthesis; L-methionine biosynthesis via de novo pathway; L-methionine from L-homocysteine (MetE route): step 1/1.</text>
</comment>
<comment type="function">
    <text evidence="1 10">Catalyzes the transfer of a methyl group from 5-methyltetrahydrofolate to homocysteine resulting in methionine formation.</text>
</comment>
<comment type="caution">
    <text evidence="16">The sequence shown here is derived from an EMBL/GenBank/DDBJ whole genome shotgun (WGS) entry which is preliminary data.</text>
</comment>
<comment type="cofactor">
    <cofactor evidence="12">
        <name>Zn(2+)</name>
        <dbReference type="ChEBI" id="CHEBI:29105"/>
    </cofactor>
    <text evidence="12">Binds 2 Zn(2+) ions per subunit.</text>
</comment>
<feature type="binding site" evidence="10">
    <location>
        <position position="656"/>
    </location>
    <ligand>
        <name>Zn(2+)</name>
        <dbReference type="ChEBI" id="CHEBI:29105"/>
        <note>catalytic</note>
    </ligand>
</feature>
<feature type="binding site" evidence="10 11">
    <location>
        <position position="612"/>
    </location>
    <ligand>
        <name>L-homocysteine</name>
        <dbReference type="ChEBI" id="CHEBI:58199"/>
    </ligand>
</feature>
<feature type="binding site" evidence="12">
    <location>
        <position position="678"/>
    </location>
    <ligand>
        <name>Zn(2+)</name>
        <dbReference type="ChEBI" id="CHEBI:29105"/>
        <label>1</label>
        <note>catalytic</note>
    </ligand>
</feature>
<keyword evidence="8 10" id="KW-0862">Zinc</keyword>
<dbReference type="GO" id="GO:0008270">
    <property type="term" value="F:zinc ion binding"/>
    <property type="evidence" value="ECO:0007669"/>
    <property type="project" value="InterPro"/>
</dbReference>
<feature type="binding site" evidence="10 11">
    <location>
        <begin position="444"/>
        <end position="446"/>
    </location>
    <ligand>
        <name>L-methionine</name>
        <dbReference type="ChEBI" id="CHEBI:57844"/>
    </ligand>
</feature>
<reference evidence="16 17" key="1">
    <citation type="submission" date="2015-11" db="EMBL/GenBank/DDBJ databases">
        <title>Sequence of Pedobacter ginsenosidimutans.</title>
        <authorList>
            <person name="Carson E."/>
            <person name="Keyser V."/>
            <person name="Newman J."/>
            <person name="Miller J."/>
        </authorList>
    </citation>
    <scope>NUCLEOTIDE SEQUENCE [LARGE SCALE GENOMIC DNA]</scope>
    <source>
        <strain evidence="16 17">KACC 14530</strain>
    </source>
</reference>
<evidence type="ECO:0000256" key="3">
    <source>
        <dbReference type="ARBA" id="ARBA00009553"/>
    </source>
</evidence>
<keyword evidence="17" id="KW-1185">Reference proteome</keyword>
<dbReference type="InterPro" id="IPR013215">
    <property type="entry name" value="Cbl-indep_Met_Synth_N"/>
</dbReference>
<comment type="cofactor">
    <cofactor evidence="10">
        <name>Zn(2+)</name>
        <dbReference type="ChEBI" id="CHEBI:29105"/>
    </cofactor>
    <text evidence="10">Binds 1 zinc ion per subunit.</text>
</comment>
<evidence type="ECO:0000256" key="5">
    <source>
        <dbReference type="ARBA" id="ARBA00022605"/>
    </source>
</evidence>
<keyword evidence="7 10" id="KW-0479">Metal-binding</keyword>
<evidence type="ECO:0000256" key="13">
    <source>
        <dbReference type="PIRSR" id="PIRSR000382-3"/>
    </source>
</evidence>
<comment type="similarity">
    <text evidence="3 10">Belongs to the vitamin-B12 independent methionine synthase family.</text>
</comment>